<comment type="cofactor">
    <cofactor evidence="1">
        <name>FAD</name>
        <dbReference type="ChEBI" id="CHEBI:57692"/>
    </cofactor>
</comment>
<evidence type="ECO:0000313" key="8">
    <source>
        <dbReference type="Proteomes" id="UP001596435"/>
    </source>
</evidence>
<dbReference type="InterPro" id="IPR050416">
    <property type="entry name" value="FAD-linked_Oxidoreductase"/>
</dbReference>
<proteinExistence type="inferred from homology"/>
<keyword evidence="4" id="KW-0274">FAD</keyword>
<dbReference type="Gene3D" id="3.30.465.10">
    <property type="match status" value="1"/>
</dbReference>
<dbReference type="SUPFAM" id="SSF56176">
    <property type="entry name" value="FAD-binding/transporter-associated domain-like"/>
    <property type="match status" value="1"/>
</dbReference>
<sequence length="548" mass="57847">MSRRGILRTATALGGTAAAFVLTGAELDRAAAAPLGDSDIDKAVDVLVDPVTGVLPAAATVTASDSRYLDLVSRGYNGRFAAQPDAVRVVHSTRQVVAAVGDAVRAGKRIAVRSGGHCLDGLVDDPAVRILIDVSEMNAVAYDPARRAFMVEAGAMLGHVYRTLYLDWGVTVPGGTCPTVGVGGHVQGGGYGAMCRQHGSVVDHLYAVEVVVVDAGGTARAVVATSDPGDPNRELWWAHTGGGGGNFGVVTRYWFRTPAATGTDPAGLLPKPPATLLKATVVWKWADLTADSFAAVVRNHGAWHTANSADGSPWASLHSVLILGNAALGTVTLSAQIDGTLPDAAALMTSYLDAVTTGVAAASTRTTATSPWLKATLKDPYDTGAFNRTKSKGAYLRRGWNDTQISALYRRLSDPGYDGHASVLLYSYGGKANTVAPDATAMPQRDSVLKANFTTYWPDPSQDDRHVGWMRGLYQEVYAATGGVPVPNAANDGSYINYPDVDLTDPQWNASGVPWQTLYYKDNYPRLQRVKAAWDPGNVFHHALSVTA</sequence>
<reference evidence="8" key="1">
    <citation type="journal article" date="2019" name="Int. J. Syst. Evol. Microbiol.">
        <title>The Global Catalogue of Microorganisms (GCM) 10K type strain sequencing project: providing services to taxonomists for standard genome sequencing and annotation.</title>
        <authorList>
            <consortium name="The Broad Institute Genomics Platform"/>
            <consortium name="The Broad Institute Genome Sequencing Center for Infectious Disease"/>
            <person name="Wu L."/>
            <person name="Ma J."/>
        </authorList>
    </citation>
    <scope>NUCLEOTIDE SEQUENCE [LARGE SCALE GENOMIC DNA]</scope>
    <source>
        <strain evidence="8">CGMCC 1.12859</strain>
    </source>
</reference>
<dbReference type="Pfam" id="PF01565">
    <property type="entry name" value="FAD_binding_4"/>
    <property type="match status" value="1"/>
</dbReference>
<dbReference type="InterPro" id="IPR006311">
    <property type="entry name" value="TAT_signal"/>
</dbReference>
<keyword evidence="5" id="KW-0560">Oxidoreductase</keyword>
<dbReference type="PROSITE" id="PS51318">
    <property type="entry name" value="TAT"/>
    <property type="match status" value="1"/>
</dbReference>
<name>A0ABW2G2D4_9ACTN</name>
<evidence type="ECO:0000256" key="3">
    <source>
        <dbReference type="ARBA" id="ARBA00022630"/>
    </source>
</evidence>
<evidence type="ECO:0000256" key="1">
    <source>
        <dbReference type="ARBA" id="ARBA00001974"/>
    </source>
</evidence>
<evidence type="ECO:0000256" key="5">
    <source>
        <dbReference type="ARBA" id="ARBA00023002"/>
    </source>
</evidence>
<keyword evidence="8" id="KW-1185">Reference proteome</keyword>
<dbReference type="RefSeq" id="WP_380232440.1">
    <property type="nucleotide sequence ID" value="NZ_JBHSVH010000002.1"/>
</dbReference>
<evidence type="ECO:0000259" key="6">
    <source>
        <dbReference type="PROSITE" id="PS51387"/>
    </source>
</evidence>
<evidence type="ECO:0000256" key="2">
    <source>
        <dbReference type="ARBA" id="ARBA00005466"/>
    </source>
</evidence>
<gene>
    <name evidence="7" type="ORF">ACFQMG_29300</name>
</gene>
<dbReference type="PANTHER" id="PTHR42973:SF39">
    <property type="entry name" value="FAD-BINDING PCMH-TYPE DOMAIN-CONTAINING PROTEIN"/>
    <property type="match status" value="1"/>
</dbReference>
<dbReference type="Pfam" id="PF08031">
    <property type="entry name" value="BBE"/>
    <property type="match status" value="1"/>
</dbReference>
<keyword evidence="3" id="KW-0285">Flavoprotein</keyword>
<protein>
    <submittedName>
        <fullName evidence="7">FAD-binding oxidoreductase</fullName>
    </submittedName>
</protein>
<dbReference type="PANTHER" id="PTHR42973">
    <property type="entry name" value="BINDING OXIDOREDUCTASE, PUTATIVE (AFU_ORTHOLOGUE AFUA_1G17690)-RELATED"/>
    <property type="match status" value="1"/>
</dbReference>
<dbReference type="PROSITE" id="PS51387">
    <property type="entry name" value="FAD_PCMH"/>
    <property type="match status" value="1"/>
</dbReference>
<dbReference type="InterPro" id="IPR036318">
    <property type="entry name" value="FAD-bd_PCMH-like_sf"/>
</dbReference>
<comment type="similarity">
    <text evidence="2">Belongs to the oxygen-dependent FAD-linked oxidoreductase family.</text>
</comment>
<dbReference type="InterPro" id="IPR006094">
    <property type="entry name" value="Oxid_FAD_bind_N"/>
</dbReference>
<organism evidence="7 8">
    <name type="scientific">Kitasatospora paranensis</name>
    <dbReference type="NCBI Taxonomy" id="258053"/>
    <lineage>
        <taxon>Bacteria</taxon>
        <taxon>Bacillati</taxon>
        <taxon>Actinomycetota</taxon>
        <taxon>Actinomycetes</taxon>
        <taxon>Kitasatosporales</taxon>
        <taxon>Streptomycetaceae</taxon>
        <taxon>Kitasatospora</taxon>
    </lineage>
</organism>
<evidence type="ECO:0000313" key="7">
    <source>
        <dbReference type="EMBL" id="MFC7183648.1"/>
    </source>
</evidence>
<comment type="caution">
    <text evidence="7">The sequence shown here is derived from an EMBL/GenBank/DDBJ whole genome shotgun (WGS) entry which is preliminary data.</text>
</comment>
<dbReference type="EMBL" id="JBHTAJ010000074">
    <property type="protein sequence ID" value="MFC7183648.1"/>
    <property type="molecule type" value="Genomic_DNA"/>
</dbReference>
<feature type="domain" description="FAD-binding PCMH-type" evidence="6">
    <location>
        <begin position="80"/>
        <end position="260"/>
    </location>
</feature>
<dbReference type="InterPro" id="IPR012951">
    <property type="entry name" value="BBE"/>
</dbReference>
<accession>A0ABW2G2D4</accession>
<dbReference type="InterPro" id="IPR016169">
    <property type="entry name" value="FAD-bd_PCMH_sub2"/>
</dbReference>
<dbReference type="Proteomes" id="UP001596435">
    <property type="component" value="Unassembled WGS sequence"/>
</dbReference>
<evidence type="ECO:0000256" key="4">
    <source>
        <dbReference type="ARBA" id="ARBA00022827"/>
    </source>
</evidence>
<dbReference type="InterPro" id="IPR016166">
    <property type="entry name" value="FAD-bd_PCMH"/>
</dbReference>
<dbReference type="Gene3D" id="3.40.462.20">
    <property type="match status" value="1"/>
</dbReference>